<dbReference type="InterPro" id="IPR050859">
    <property type="entry name" value="Class-I_PLP-dep_aminotransf"/>
</dbReference>
<comment type="caution">
    <text evidence="6">The sequence shown here is derived from an EMBL/GenBank/DDBJ whole genome shotgun (WGS) entry which is preliminary data.</text>
</comment>
<dbReference type="PANTHER" id="PTHR42790:SF19">
    <property type="entry name" value="KYNURENINE_ALPHA-AMINOADIPATE AMINOTRANSFERASE, MITOCHONDRIAL"/>
    <property type="match status" value="1"/>
</dbReference>
<dbReference type="CDD" id="cd00609">
    <property type="entry name" value="AAT_like"/>
    <property type="match status" value="1"/>
</dbReference>
<keyword evidence="4" id="KW-0663">Pyridoxal phosphate</keyword>
<dbReference type="RefSeq" id="WP_226914655.1">
    <property type="nucleotide sequence ID" value="NZ_BAABXU010000001.1"/>
</dbReference>
<dbReference type="InterPro" id="IPR004839">
    <property type="entry name" value="Aminotransferase_I/II_large"/>
</dbReference>
<dbReference type="Proteomes" id="UP001299409">
    <property type="component" value="Unassembled WGS sequence"/>
</dbReference>
<keyword evidence="2 6" id="KW-0032">Aminotransferase</keyword>
<dbReference type="InterPro" id="IPR015421">
    <property type="entry name" value="PyrdxlP-dep_Trfase_major"/>
</dbReference>
<feature type="domain" description="Aminotransferase class I/classII large" evidence="5">
    <location>
        <begin position="33"/>
        <end position="388"/>
    </location>
</feature>
<protein>
    <submittedName>
        <fullName evidence="6">PLP-dependent aminotransferase family protein</fullName>
    </submittedName>
</protein>
<dbReference type="Pfam" id="PF00155">
    <property type="entry name" value="Aminotran_1_2"/>
    <property type="match status" value="1"/>
</dbReference>
<dbReference type="InterPro" id="IPR015422">
    <property type="entry name" value="PyrdxlP-dep_Trfase_small"/>
</dbReference>
<evidence type="ECO:0000313" key="7">
    <source>
        <dbReference type="Proteomes" id="UP001299409"/>
    </source>
</evidence>
<dbReference type="Gene3D" id="3.40.640.10">
    <property type="entry name" value="Type I PLP-dependent aspartate aminotransferase-like (Major domain)"/>
    <property type="match status" value="1"/>
</dbReference>
<dbReference type="EMBL" id="JAJBMB010000005">
    <property type="protein sequence ID" value="MCB5445893.1"/>
    <property type="molecule type" value="Genomic_DNA"/>
</dbReference>
<dbReference type="GO" id="GO:0008483">
    <property type="term" value="F:transaminase activity"/>
    <property type="evidence" value="ECO:0007669"/>
    <property type="project" value="UniProtKB-KW"/>
</dbReference>
<dbReference type="Gene3D" id="3.90.1150.10">
    <property type="entry name" value="Aspartate Aminotransferase, domain 1"/>
    <property type="match status" value="1"/>
</dbReference>
<organism evidence="6 7">
    <name type="scientific">Intestinibacter bartlettii</name>
    <dbReference type="NCBI Taxonomy" id="261299"/>
    <lineage>
        <taxon>Bacteria</taxon>
        <taxon>Bacillati</taxon>
        <taxon>Bacillota</taxon>
        <taxon>Clostridia</taxon>
        <taxon>Peptostreptococcales</taxon>
        <taxon>Peptostreptococcaceae</taxon>
        <taxon>Intestinibacter</taxon>
    </lineage>
</organism>
<comment type="cofactor">
    <cofactor evidence="1">
        <name>pyridoxal 5'-phosphate</name>
        <dbReference type="ChEBI" id="CHEBI:597326"/>
    </cofactor>
</comment>
<evidence type="ECO:0000256" key="4">
    <source>
        <dbReference type="ARBA" id="ARBA00022898"/>
    </source>
</evidence>
<proteinExistence type="predicted"/>
<gene>
    <name evidence="6" type="ORF">LIP50_06705</name>
</gene>
<dbReference type="InterPro" id="IPR015424">
    <property type="entry name" value="PyrdxlP-dep_Trfase"/>
</dbReference>
<dbReference type="SUPFAM" id="SSF53383">
    <property type="entry name" value="PLP-dependent transferases"/>
    <property type="match status" value="1"/>
</dbReference>
<evidence type="ECO:0000313" key="6">
    <source>
        <dbReference type="EMBL" id="MCB5445893.1"/>
    </source>
</evidence>
<keyword evidence="3" id="KW-0808">Transferase</keyword>
<evidence type="ECO:0000259" key="5">
    <source>
        <dbReference type="Pfam" id="PF00155"/>
    </source>
</evidence>
<accession>A0ABS8CWN6</accession>
<dbReference type="PANTHER" id="PTHR42790">
    <property type="entry name" value="AMINOTRANSFERASE"/>
    <property type="match status" value="1"/>
</dbReference>
<sequence length="399" mass="44787">MKYAKRMEKVKASAIRSSQKKIAAKVANGGSVISFAAGLPDPNLYPMEELKDATMKVFEKNGKEAVAYGLSKGDNRLLKLLAKRMQEKENMDVDAENLLVVTGSQQGIAFSAMIFLDKDDIVIAENPSYLGAINAFRPYEPQFLGVDTDEDGIVVEHLDKILSENPNVKMIYVIPSFQNPSGKTWTTERRKAFMEVVNKYDDIVVIEDNPYGEIRFKGEPTPTLKSLDTKGNVVYLGSMSKVLTPGLRVAWVVADKEVVDKMELIKEGADLQCNQFAQNQVAEYLENYDLDAHIEEIRAAYKNRCELMMKTIKEYFPEGVKYTDPDGGMFIWVELPEGIDANEMLDDAIEAGVAYVSGEFFYANEGKKNTIRLNYTTMSEEQIVEGIKILAKVIENKMK</sequence>
<evidence type="ECO:0000256" key="2">
    <source>
        <dbReference type="ARBA" id="ARBA00022576"/>
    </source>
</evidence>
<name>A0ABS8CWN6_9FIRM</name>
<evidence type="ECO:0000256" key="3">
    <source>
        <dbReference type="ARBA" id="ARBA00022679"/>
    </source>
</evidence>
<reference evidence="6 7" key="1">
    <citation type="submission" date="2021-10" db="EMBL/GenBank/DDBJ databases">
        <title>Collection of gut derived symbiotic bacterial strains cultured from healthy donors.</title>
        <authorList>
            <person name="Lin H."/>
            <person name="Littmann E."/>
            <person name="Claire K."/>
            <person name="Pamer E."/>
        </authorList>
    </citation>
    <scope>NUCLEOTIDE SEQUENCE [LARGE SCALE GENOMIC DNA]</scope>
    <source>
        <strain evidence="6 7">MSK.17.68</strain>
    </source>
</reference>
<evidence type="ECO:0000256" key="1">
    <source>
        <dbReference type="ARBA" id="ARBA00001933"/>
    </source>
</evidence>
<keyword evidence="7" id="KW-1185">Reference proteome</keyword>